<sequence length="87" mass="9295">MKTKGEWQALSKIIVLRNLAYIGGRFQPASSGETFPSINPATEKLLADVASCDKADVDLAVAAAKKSFMSGIWSRVTGLNCLGYMPS</sequence>
<dbReference type="Gene3D" id="3.40.605.10">
    <property type="entry name" value="Aldehyde Dehydrogenase, Chain A, domain 1"/>
    <property type="match status" value="1"/>
</dbReference>
<dbReference type="InterPro" id="IPR016161">
    <property type="entry name" value="Ald_DH/histidinol_DH"/>
</dbReference>
<dbReference type="PATRIC" id="fig|330734.3.peg.394"/>
<dbReference type="RefSeq" id="WP_048383996.1">
    <property type="nucleotide sequence ID" value="NZ_CP011494.1"/>
</dbReference>
<dbReference type="InterPro" id="IPR015590">
    <property type="entry name" value="Aldehyde_DH_dom"/>
</dbReference>
<keyword evidence="4" id="KW-1185">Reference proteome</keyword>
<accession>A0A0H4I0G7</accession>
<feature type="domain" description="Aldehyde dehydrogenase" evidence="2">
    <location>
        <begin position="29"/>
        <end position="77"/>
    </location>
</feature>
<organism evidence="3 4">
    <name type="scientific">Marinobacter psychrophilus</name>
    <dbReference type="NCBI Taxonomy" id="330734"/>
    <lineage>
        <taxon>Bacteria</taxon>
        <taxon>Pseudomonadati</taxon>
        <taxon>Pseudomonadota</taxon>
        <taxon>Gammaproteobacteria</taxon>
        <taxon>Pseudomonadales</taxon>
        <taxon>Marinobacteraceae</taxon>
        <taxon>Marinobacter</taxon>
    </lineage>
</organism>
<dbReference type="STRING" id="330734.ABA45_01795"/>
<dbReference type="KEGG" id="mpq:ABA45_01795"/>
<dbReference type="GO" id="GO:0016491">
    <property type="term" value="F:oxidoreductase activity"/>
    <property type="evidence" value="ECO:0007669"/>
    <property type="project" value="UniProtKB-KW"/>
</dbReference>
<protein>
    <recommendedName>
        <fullName evidence="2">Aldehyde dehydrogenase domain-containing protein</fullName>
    </recommendedName>
</protein>
<name>A0A0H4I0G7_9GAMM</name>
<keyword evidence="1" id="KW-0560">Oxidoreductase</keyword>
<reference evidence="3 4" key="1">
    <citation type="submission" date="2015-05" db="EMBL/GenBank/DDBJ databases">
        <title>Complete genome of Marinobacter psychrophilus strain 20041T isolated from sea-ice of the Canadian Basin.</title>
        <authorList>
            <person name="Song L."/>
            <person name="Ren L."/>
            <person name="Yu Y."/>
            <person name="Wang X."/>
        </authorList>
    </citation>
    <scope>NUCLEOTIDE SEQUENCE [LARGE SCALE GENOMIC DNA]</scope>
    <source>
        <strain evidence="3 4">20041</strain>
    </source>
</reference>
<dbReference type="AlphaFoldDB" id="A0A0H4I0G7"/>
<dbReference type="InterPro" id="IPR016162">
    <property type="entry name" value="Ald_DH_N"/>
</dbReference>
<evidence type="ECO:0000259" key="2">
    <source>
        <dbReference type="Pfam" id="PF00171"/>
    </source>
</evidence>
<proteinExistence type="predicted"/>
<dbReference type="Pfam" id="PF00171">
    <property type="entry name" value="Aldedh"/>
    <property type="match status" value="1"/>
</dbReference>
<dbReference type="Proteomes" id="UP000036406">
    <property type="component" value="Chromosome"/>
</dbReference>
<dbReference type="SUPFAM" id="SSF53720">
    <property type="entry name" value="ALDH-like"/>
    <property type="match status" value="1"/>
</dbReference>
<evidence type="ECO:0000313" key="3">
    <source>
        <dbReference type="EMBL" id="AKO51313.1"/>
    </source>
</evidence>
<gene>
    <name evidence="3" type="ORF">ABA45_01795</name>
</gene>
<evidence type="ECO:0000256" key="1">
    <source>
        <dbReference type="ARBA" id="ARBA00023002"/>
    </source>
</evidence>
<dbReference type="EMBL" id="CP011494">
    <property type="protein sequence ID" value="AKO51313.1"/>
    <property type="molecule type" value="Genomic_DNA"/>
</dbReference>
<evidence type="ECO:0000313" key="4">
    <source>
        <dbReference type="Proteomes" id="UP000036406"/>
    </source>
</evidence>